<reference evidence="3" key="1">
    <citation type="journal article" date="2014" name="Front. Microbiol.">
        <title>High frequency of phylogenetically diverse reductive dehalogenase-homologous genes in deep subseafloor sedimentary metagenomes.</title>
        <authorList>
            <person name="Kawai M."/>
            <person name="Futagami T."/>
            <person name="Toyoda A."/>
            <person name="Takaki Y."/>
            <person name="Nishi S."/>
            <person name="Hori S."/>
            <person name="Arai W."/>
            <person name="Tsubouchi T."/>
            <person name="Morono Y."/>
            <person name="Uchiyama I."/>
            <person name="Ito T."/>
            <person name="Fujiyama A."/>
            <person name="Inagaki F."/>
            <person name="Takami H."/>
        </authorList>
    </citation>
    <scope>NUCLEOTIDE SEQUENCE</scope>
    <source>
        <strain evidence="3">Expedition CK06-06</strain>
    </source>
</reference>
<keyword evidence="1" id="KW-0175">Coiled coil</keyword>
<feature type="region of interest" description="Disordered" evidence="2">
    <location>
        <begin position="25"/>
        <end position="45"/>
    </location>
</feature>
<evidence type="ECO:0000313" key="3">
    <source>
        <dbReference type="EMBL" id="GAG53499.1"/>
    </source>
</evidence>
<evidence type="ECO:0000256" key="2">
    <source>
        <dbReference type="SAM" id="MobiDB-lite"/>
    </source>
</evidence>
<gene>
    <name evidence="3" type="ORF">S01H1_76317</name>
</gene>
<evidence type="ECO:0000256" key="1">
    <source>
        <dbReference type="SAM" id="Coils"/>
    </source>
</evidence>
<feature type="non-terminal residue" evidence="3">
    <location>
        <position position="235"/>
    </location>
</feature>
<feature type="non-terminal residue" evidence="3">
    <location>
        <position position="1"/>
    </location>
</feature>
<dbReference type="EMBL" id="BARS01051209">
    <property type="protein sequence ID" value="GAG53499.1"/>
    <property type="molecule type" value="Genomic_DNA"/>
</dbReference>
<sequence length="235" mass="26726">KNLSAKEKIDLTPDSVVEEALAELDDAITEQETGESKTGRRKTDKNGLHELAAKMIEEGTLFGFDDDKALEDYSTRDFRELFEANFQEKEAKIRQDTPKEFFNSLPQELQVAAKYVADGGTDMKGLFRTLSHVEEIIQLDPDNQNHQAEIARQYLTATNFGSPEEIQEEIETWADIEKLGKKAHQFKPKLDKMQERIITQQLAEQENKKAQQEEAASVYMDNVYHTLSAGQLGDI</sequence>
<accession>X0YCD0</accession>
<proteinExistence type="predicted"/>
<organism evidence="3">
    <name type="scientific">marine sediment metagenome</name>
    <dbReference type="NCBI Taxonomy" id="412755"/>
    <lineage>
        <taxon>unclassified sequences</taxon>
        <taxon>metagenomes</taxon>
        <taxon>ecological metagenomes</taxon>
    </lineage>
</organism>
<feature type="coiled-coil region" evidence="1">
    <location>
        <begin position="195"/>
        <end position="222"/>
    </location>
</feature>
<name>X0YCD0_9ZZZZ</name>
<dbReference type="AlphaFoldDB" id="X0YCD0"/>
<comment type="caution">
    <text evidence="3">The sequence shown here is derived from an EMBL/GenBank/DDBJ whole genome shotgun (WGS) entry which is preliminary data.</text>
</comment>
<protein>
    <submittedName>
        <fullName evidence="3">Uncharacterized protein</fullName>
    </submittedName>
</protein>